<dbReference type="AlphaFoldDB" id="T1DTU0"/>
<reference evidence="1 2" key="2">
    <citation type="journal article" date="2013" name="Genome Announc.">
        <title>Draft Genome Sequences of Porphyromonas crevioricanis JCM 15906T and Porphyromonas cansulci JCM 13913T Isolated from a Canine Oral Cavity.</title>
        <authorList>
            <person name="Sakamoto M."/>
            <person name="Tanaka N."/>
            <person name="Shiwa Y."/>
            <person name="Yoshikawa H."/>
            <person name="Ohkuma M."/>
        </authorList>
    </citation>
    <scope>NUCLEOTIDE SEQUENCE [LARGE SCALE GENOMIC DNA]</scope>
    <source>
        <strain evidence="1 2">JCM 15906</strain>
    </source>
</reference>
<protein>
    <submittedName>
        <fullName evidence="1">Uncharacterized protein</fullName>
    </submittedName>
</protein>
<evidence type="ECO:0000313" key="2">
    <source>
        <dbReference type="Proteomes" id="UP000018031"/>
    </source>
</evidence>
<organism evidence="1 2">
    <name type="scientific">Porphyromonas crevioricanis JCM 15906</name>
    <dbReference type="NCBI Taxonomy" id="1305617"/>
    <lineage>
        <taxon>Bacteria</taxon>
        <taxon>Pseudomonadati</taxon>
        <taxon>Bacteroidota</taxon>
        <taxon>Bacteroidia</taxon>
        <taxon>Bacteroidales</taxon>
        <taxon>Porphyromonadaceae</taxon>
        <taxon>Porphyromonas</taxon>
    </lineage>
</organism>
<dbReference type="EMBL" id="BAOU01000050">
    <property type="protein sequence ID" value="GAD06004.1"/>
    <property type="molecule type" value="Genomic_DNA"/>
</dbReference>
<evidence type="ECO:0000313" key="1">
    <source>
        <dbReference type="EMBL" id="GAD06004.1"/>
    </source>
</evidence>
<name>T1DTU0_9PORP</name>
<gene>
    <name evidence="1" type="ORF">PORCRE_1724</name>
</gene>
<sequence length="106" mass="12739">MPHLGVRDMPLFFFRQDSIFPSHLLFLLSPFSSLASRFFFHNLMCFHVLFLLFSCIRACKLFFREKVLFLFRADFKSVRPLSTNLSSNILVFDLDWKEKLFYLCIR</sequence>
<accession>T1DTU0</accession>
<dbReference type="Proteomes" id="UP000018031">
    <property type="component" value="Unassembled WGS sequence"/>
</dbReference>
<comment type="caution">
    <text evidence="1">The sequence shown here is derived from an EMBL/GenBank/DDBJ whole genome shotgun (WGS) entry which is preliminary data.</text>
</comment>
<reference evidence="2" key="1">
    <citation type="journal article" date="2013" name="Genome">
        <title>Draft Genome Sequences of Porphyromonas crevioricanis JCM 15906T and Porphyromonas cansulci JCM 13913T Isolated from a Canine Oral Cavity.</title>
        <authorList>
            <person name="Sakamoto M."/>
            <person name="Tanaka N."/>
            <person name="Shiwa Y."/>
            <person name="Yoshikawa H."/>
            <person name="Ohkuma M."/>
        </authorList>
    </citation>
    <scope>NUCLEOTIDE SEQUENCE [LARGE SCALE GENOMIC DNA]</scope>
    <source>
        <strain evidence="2">JCM 15906</strain>
    </source>
</reference>
<proteinExistence type="predicted"/>